<gene>
    <name evidence="2" type="ORF">WA026_008536</name>
</gene>
<dbReference type="GO" id="GO:0006457">
    <property type="term" value="P:protein folding"/>
    <property type="evidence" value="ECO:0007669"/>
    <property type="project" value="TreeGrafter"/>
</dbReference>
<dbReference type="GO" id="GO:0005783">
    <property type="term" value="C:endoplasmic reticulum"/>
    <property type="evidence" value="ECO:0007669"/>
    <property type="project" value="TreeGrafter"/>
</dbReference>
<proteinExistence type="predicted"/>
<feature type="domain" description="Thioredoxin" evidence="1">
    <location>
        <begin position="22"/>
        <end position="125"/>
    </location>
</feature>
<name>A0AAW1UG30_9CUCU</name>
<dbReference type="InterPro" id="IPR036249">
    <property type="entry name" value="Thioredoxin-like_sf"/>
</dbReference>
<sequence length="191" mass="21698">MFEFLLQFEVYNIFLITIGAAVIELNDENFNAQIHNQNLSLIIFYTSWCSQCTNLLMKLPEIDRKVQNISPTTNIFTVECDVDGKLTCNNYQIDSYPVLKSFRGDEEYGKFEGNRDVKSILSFMQIEASPVARKLVTSKILSESCGKKIEFVLLLVCMNNPSFTLFSSKLQKSLGEISAFYIPSITVLTRG</sequence>
<accession>A0AAW1UG30</accession>
<dbReference type="Proteomes" id="UP001431783">
    <property type="component" value="Unassembled WGS sequence"/>
</dbReference>
<dbReference type="InterPro" id="IPR051063">
    <property type="entry name" value="PDI"/>
</dbReference>
<dbReference type="Gene3D" id="3.40.30.10">
    <property type="entry name" value="Glutaredoxin"/>
    <property type="match status" value="1"/>
</dbReference>
<dbReference type="SUPFAM" id="SSF52833">
    <property type="entry name" value="Thioredoxin-like"/>
    <property type="match status" value="1"/>
</dbReference>
<evidence type="ECO:0000313" key="2">
    <source>
        <dbReference type="EMBL" id="KAK9880020.1"/>
    </source>
</evidence>
<comment type="caution">
    <text evidence="2">The sequence shown here is derived from an EMBL/GenBank/DDBJ whole genome shotgun (WGS) entry which is preliminary data.</text>
</comment>
<dbReference type="PANTHER" id="PTHR45672">
    <property type="entry name" value="PROTEIN DISULFIDE-ISOMERASE C17H9.14C-RELATED"/>
    <property type="match status" value="1"/>
</dbReference>
<reference evidence="2 3" key="1">
    <citation type="submission" date="2023-03" db="EMBL/GenBank/DDBJ databases">
        <title>Genome insight into feeding habits of ladybird beetles.</title>
        <authorList>
            <person name="Li H.-S."/>
            <person name="Huang Y.-H."/>
            <person name="Pang H."/>
        </authorList>
    </citation>
    <scope>NUCLEOTIDE SEQUENCE [LARGE SCALE GENOMIC DNA]</scope>
    <source>
        <strain evidence="2">SYSU_2023b</strain>
        <tissue evidence="2">Whole body</tissue>
    </source>
</reference>
<evidence type="ECO:0000313" key="3">
    <source>
        <dbReference type="Proteomes" id="UP001431783"/>
    </source>
</evidence>
<dbReference type="EMBL" id="JARQZJ010000063">
    <property type="protein sequence ID" value="KAK9880020.1"/>
    <property type="molecule type" value="Genomic_DNA"/>
</dbReference>
<organism evidence="2 3">
    <name type="scientific">Henosepilachna vigintioctopunctata</name>
    <dbReference type="NCBI Taxonomy" id="420089"/>
    <lineage>
        <taxon>Eukaryota</taxon>
        <taxon>Metazoa</taxon>
        <taxon>Ecdysozoa</taxon>
        <taxon>Arthropoda</taxon>
        <taxon>Hexapoda</taxon>
        <taxon>Insecta</taxon>
        <taxon>Pterygota</taxon>
        <taxon>Neoptera</taxon>
        <taxon>Endopterygota</taxon>
        <taxon>Coleoptera</taxon>
        <taxon>Polyphaga</taxon>
        <taxon>Cucujiformia</taxon>
        <taxon>Coccinelloidea</taxon>
        <taxon>Coccinellidae</taxon>
        <taxon>Epilachninae</taxon>
        <taxon>Epilachnini</taxon>
        <taxon>Henosepilachna</taxon>
    </lineage>
</organism>
<dbReference type="InterPro" id="IPR013766">
    <property type="entry name" value="Thioredoxin_domain"/>
</dbReference>
<dbReference type="Pfam" id="PF00085">
    <property type="entry name" value="Thioredoxin"/>
    <property type="match status" value="1"/>
</dbReference>
<dbReference type="AlphaFoldDB" id="A0AAW1UG30"/>
<protein>
    <recommendedName>
        <fullName evidence="1">Thioredoxin domain-containing protein</fullName>
    </recommendedName>
</protein>
<evidence type="ECO:0000259" key="1">
    <source>
        <dbReference type="Pfam" id="PF00085"/>
    </source>
</evidence>
<keyword evidence="3" id="KW-1185">Reference proteome</keyword>
<dbReference type="GO" id="GO:0003756">
    <property type="term" value="F:protein disulfide isomerase activity"/>
    <property type="evidence" value="ECO:0007669"/>
    <property type="project" value="TreeGrafter"/>
</dbReference>
<dbReference type="CDD" id="cd02961">
    <property type="entry name" value="PDI_a_family"/>
    <property type="match status" value="1"/>
</dbReference>